<evidence type="ECO:0000313" key="2">
    <source>
        <dbReference type="EMBL" id="EHH25075.1"/>
    </source>
</evidence>
<evidence type="ECO:0000256" key="1">
    <source>
        <dbReference type="SAM" id="MobiDB-lite"/>
    </source>
</evidence>
<accession>G7NJ53</accession>
<reference evidence="2" key="1">
    <citation type="journal article" date="2011" name="Nat. Biotechnol.">
        <title>Genome sequencing and comparison of two nonhuman primate animal models, the cynomolgus and Chinese rhesus macaques.</title>
        <authorList>
            <person name="Yan G."/>
            <person name="Zhang G."/>
            <person name="Fang X."/>
            <person name="Zhang Y."/>
            <person name="Li C."/>
            <person name="Ling F."/>
            <person name="Cooper D.N."/>
            <person name="Li Q."/>
            <person name="Li Y."/>
            <person name="van Gool A.J."/>
            <person name="Du H."/>
            <person name="Chen J."/>
            <person name="Chen R."/>
            <person name="Zhang P."/>
            <person name="Huang Z."/>
            <person name="Thompson J.R."/>
            <person name="Meng Y."/>
            <person name="Bai Y."/>
            <person name="Wang J."/>
            <person name="Zhuo M."/>
            <person name="Wang T."/>
            <person name="Huang Y."/>
            <person name="Wei L."/>
            <person name="Li J."/>
            <person name="Wang Z."/>
            <person name="Hu H."/>
            <person name="Yang P."/>
            <person name="Le L."/>
            <person name="Stenson P.D."/>
            <person name="Li B."/>
            <person name="Liu X."/>
            <person name="Ball E.V."/>
            <person name="An N."/>
            <person name="Huang Q."/>
            <person name="Zhang Y."/>
            <person name="Fan W."/>
            <person name="Zhang X."/>
            <person name="Li Y."/>
            <person name="Wang W."/>
            <person name="Katze M.G."/>
            <person name="Su B."/>
            <person name="Nielsen R."/>
            <person name="Yang H."/>
            <person name="Wang J."/>
            <person name="Wang X."/>
            <person name="Wang J."/>
        </authorList>
    </citation>
    <scope>NUCLEOTIDE SEQUENCE [LARGE SCALE GENOMIC DNA]</scope>
    <source>
        <strain evidence="2">CR-5</strain>
    </source>
</reference>
<proteinExistence type="predicted"/>
<dbReference type="Proteomes" id="UP000013456">
    <property type="component" value="Chromosome 16"/>
</dbReference>
<name>G7NJ53_MACMU</name>
<feature type="region of interest" description="Disordered" evidence="1">
    <location>
        <begin position="74"/>
        <end position="103"/>
    </location>
</feature>
<sequence length="103" mass="10784">MVSLWVGGTFPPPDFGLAHVTCTSHGMKQKRKPASSKPTSEDALGGFAGPVRFHLHPEALLWCSRCFFSLGPEGTEPPGRSAGLQGAAEHSGRPGVEAQAQAC</sequence>
<gene>
    <name evidence="2" type="ORF">EGK_08834</name>
</gene>
<dbReference type="EMBL" id="CM001268">
    <property type="protein sequence ID" value="EHH25075.1"/>
    <property type="molecule type" value="Genomic_DNA"/>
</dbReference>
<dbReference type="AlphaFoldDB" id="G7NJ53"/>
<organism evidence="2">
    <name type="scientific">Macaca mulatta</name>
    <name type="common">Rhesus macaque</name>
    <dbReference type="NCBI Taxonomy" id="9544"/>
    <lineage>
        <taxon>Eukaryota</taxon>
        <taxon>Metazoa</taxon>
        <taxon>Chordata</taxon>
        <taxon>Craniata</taxon>
        <taxon>Vertebrata</taxon>
        <taxon>Euteleostomi</taxon>
        <taxon>Mammalia</taxon>
        <taxon>Eutheria</taxon>
        <taxon>Euarchontoglires</taxon>
        <taxon>Primates</taxon>
        <taxon>Haplorrhini</taxon>
        <taxon>Catarrhini</taxon>
        <taxon>Cercopithecidae</taxon>
        <taxon>Cercopithecinae</taxon>
        <taxon>Macaca</taxon>
    </lineage>
</organism>
<protein>
    <submittedName>
        <fullName evidence="2">Uncharacterized protein</fullName>
    </submittedName>
</protein>